<evidence type="ECO:0000256" key="1">
    <source>
        <dbReference type="ARBA" id="ARBA00011738"/>
    </source>
</evidence>
<dbReference type="STRING" id="407036.SAMN05216243_0141"/>
<evidence type="ECO:0000256" key="5">
    <source>
        <dbReference type="ARBA" id="ARBA00022723"/>
    </source>
</evidence>
<comment type="cofactor">
    <cofactor evidence="10">
        <name>Zn(2+)</name>
        <dbReference type="ChEBI" id="CHEBI:29105"/>
    </cofactor>
    <text evidence="10">Binds 2 Zn(2+) ions.</text>
</comment>
<dbReference type="EC" id="3.1.26.11" evidence="2 10"/>
<dbReference type="InterPro" id="IPR013471">
    <property type="entry name" value="RNase_Z/BN"/>
</dbReference>
<dbReference type="EMBL" id="FNFL01000001">
    <property type="protein sequence ID" value="SDJ65983.1"/>
    <property type="molecule type" value="Genomic_DNA"/>
</dbReference>
<feature type="binding site" evidence="10">
    <location>
        <position position="68"/>
    </location>
    <ligand>
        <name>Zn(2+)</name>
        <dbReference type="ChEBI" id="CHEBI:29105"/>
        <label>2</label>
        <note>catalytic</note>
    </ligand>
</feature>
<dbReference type="AlphaFoldDB" id="A0A1G8VJ15"/>
<keyword evidence="7 10" id="KW-0378">Hydrolase</keyword>
<dbReference type="NCBIfam" id="NF000801">
    <property type="entry name" value="PRK00055.1-3"/>
    <property type="match status" value="1"/>
</dbReference>
<dbReference type="GO" id="GO:0042781">
    <property type="term" value="F:3'-tRNA processing endoribonuclease activity"/>
    <property type="evidence" value="ECO:0007669"/>
    <property type="project" value="UniProtKB-UniRule"/>
</dbReference>
<dbReference type="Pfam" id="PF23023">
    <property type="entry name" value="Anti-Pycsar_Apyc1"/>
    <property type="match status" value="1"/>
</dbReference>
<feature type="binding site" evidence="10">
    <location>
        <position position="211"/>
    </location>
    <ligand>
        <name>Zn(2+)</name>
        <dbReference type="ChEBI" id="CHEBI:29105"/>
        <label>2</label>
        <note>catalytic</note>
    </ligand>
</feature>
<feature type="binding site" evidence="10">
    <location>
        <position position="140"/>
    </location>
    <ligand>
        <name>Zn(2+)</name>
        <dbReference type="ChEBI" id="CHEBI:29105"/>
        <label>1</label>
        <note>catalytic</note>
    </ligand>
</feature>
<name>A0A1G8VJ15_9BACI</name>
<dbReference type="GO" id="GO:0042802">
    <property type="term" value="F:identical protein binding"/>
    <property type="evidence" value="ECO:0007669"/>
    <property type="project" value="UniProtKB-ARBA"/>
</dbReference>
<comment type="catalytic activity">
    <reaction evidence="10">
        <text>Endonucleolytic cleavage of RNA, removing extra 3' nucleotides from tRNA precursor, generating 3' termini of tRNAs. A 3'-hydroxy group is left at the tRNA terminus and a 5'-phosphoryl group is left at the trailer molecule.</text>
        <dbReference type="EC" id="3.1.26.11"/>
    </reaction>
</comment>
<keyword evidence="3 10" id="KW-0819">tRNA processing</keyword>
<proteinExistence type="inferred from homology"/>
<feature type="binding site" evidence="10">
    <location>
        <position position="211"/>
    </location>
    <ligand>
        <name>Zn(2+)</name>
        <dbReference type="ChEBI" id="CHEBI:29105"/>
        <label>1</label>
        <note>catalytic</note>
    </ligand>
</feature>
<dbReference type="CDD" id="cd07717">
    <property type="entry name" value="RNaseZ_ZiPD-like_MBL-fold"/>
    <property type="match status" value="1"/>
</dbReference>
<keyword evidence="6 10" id="KW-0255">Endonuclease</keyword>
<keyword evidence="4 10" id="KW-0540">Nuclease</keyword>
<evidence type="ECO:0000313" key="12">
    <source>
        <dbReference type="Proteomes" id="UP000198694"/>
    </source>
</evidence>
<dbReference type="RefSeq" id="WP_093210285.1">
    <property type="nucleotide sequence ID" value="NZ_FNFL01000001.1"/>
</dbReference>
<reference evidence="11 12" key="1">
    <citation type="submission" date="2016-10" db="EMBL/GenBank/DDBJ databases">
        <authorList>
            <person name="de Groot N.N."/>
        </authorList>
    </citation>
    <scope>NUCLEOTIDE SEQUENCE [LARGE SCALE GENOMIC DNA]</scope>
    <source>
        <strain evidence="11 12">CGMCC 1.6502</strain>
    </source>
</reference>
<evidence type="ECO:0000256" key="3">
    <source>
        <dbReference type="ARBA" id="ARBA00022694"/>
    </source>
</evidence>
<dbReference type="InterPro" id="IPR036866">
    <property type="entry name" value="RibonucZ/Hydroxyglut_hydro"/>
</dbReference>
<evidence type="ECO:0000256" key="10">
    <source>
        <dbReference type="HAMAP-Rule" id="MF_01818"/>
    </source>
</evidence>
<dbReference type="GO" id="GO:0008270">
    <property type="term" value="F:zinc ion binding"/>
    <property type="evidence" value="ECO:0007669"/>
    <property type="project" value="UniProtKB-UniRule"/>
</dbReference>
<protein>
    <recommendedName>
        <fullName evidence="2 10">Ribonuclease Z</fullName>
        <shortName evidence="10">RNase Z</shortName>
        <ecNumber evidence="2 10">3.1.26.11</ecNumber>
    </recommendedName>
    <alternativeName>
        <fullName evidence="10">tRNA 3 endonuclease</fullName>
    </alternativeName>
    <alternativeName>
        <fullName evidence="10">tRNase Z</fullName>
    </alternativeName>
</protein>
<dbReference type="PANTHER" id="PTHR46018:SF2">
    <property type="entry name" value="ZINC PHOSPHODIESTERASE ELAC PROTEIN 1"/>
    <property type="match status" value="1"/>
</dbReference>
<feature type="binding site" evidence="10">
    <location>
        <position position="65"/>
    </location>
    <ligand>
        <name>Zn(2+)</name>
        <dbReference type="ChEBI" id="CHEBI:29105"/>
        <label>1</label>
        <note>catalytic</note>
    </ligand>
</feature>
<dbReference type="PANTHER" id="PTHR46018">
    <property type="entry name" value="ZINC PHOSPHODIESTERASE ELAC PROTEIN 1"/>
    <property type="match status" value="1"/>
</dbReference>
<dbReference type="OrthoDB" id="9800940at2"/>
<dbReference type="NCBIfam" id="TIGR02651">
    <property type="entry name" value="RNase_Z"/>
    <property type="match status" value="1"/>
</dbReference>
<evidence type="ECO:0000313" key="11">
    <source>
        <dbReference type="EMBL" id="SDJ65983.1"/>
    </source>
</evidence>
<dbReference type="HAMAP" id="MF_01818">
    <property type="entry name" value="RNase_Z_BN"/>
    <property type="match status" value="1"/>
</dbReference>
<sequence>MDLLFLGTGAGLPSKERNVSSIALQMLQEQQTIWLFDCGEATQHQILHTTIKPRKIEKIFITHLHGDHIYGLPGLLSSRSFQSGELPVTIYGPAGLKEYIETSLRVSKTSLSYPLLIEEVTEGLIFENEHTQAYAKKLDHGIDSFGYRIVEKTRQGELQPEKLKEAGILPGPIYKQIKENSTVTLDNGKVIKRTDFMGPDKPGRVVTILGDSRYMPQLSEFTADSDVLIHEATFDGEDQQLAYDYYHSTTRQAASLAKQAGVKKLIMTHISSRYQGEQQQKLLDQAREIFPNTELAHDFCQIEIPSK</sequence>
<organism evidence="11 12">
    <name type="scientific">Sediminibacillus albus</name>
    <dbReference type="NCBI Taxonomy" id="407036"/>
    <lineage>
        <taxon>Bacteria</taxon>
        <taxon>Bacillati</taxon>
        <taxon>Bacillota</taxon>
        <taxon>Bacilli</taxon>
        <taxon>Bacillales</taxon>
        <taxon>Bacillaceae</taxon>
        <taxon>Sediminibacillus</taxon>
    </lineage>
</organism>
<evidence type="ECO:0000256" key="9">
    <source>
        <dbReference type="ARBA" id="ARBA00057812"/>
    </source>
</evidence>
<evidence type="ECO:0000256" key="8">
    <source>
        <dbReference type="ARBA" id="ARBA00022833"/>
    </source>
</evidence>
<dbReference type="Gene3D" id="3.60.15.10">
    <property type="entry name" value="Ribonuclease Z/Hydroxyacylglutathione hydrolase-like"/>
    <property type="match status" value="1"/>
</dbReference>
<comment type="similarity">
    <text evidence="10">Belongs to the RNase Z family.</text>
</comment>
<feature type="binding site" evidence="10">
    <location>
        <position position="63"/>
    </location>
    <ligand>
        <name>Zn(2+)</name>
        <dbReference type="ChEBI" id="CHEBI:29105"/>
        <label>1</label>
        <note>catalytic</note>
    </ligand>
</feature>
<dbReference type="FunFam" id="3.60.15.10:FF:000002">
    <property type="entry name" value="Ribonuclease Z"/>
    <property type="match status" value="1"/>
</dbReference>
<keyword evidence="12" id="KW-1185">Reference proteome</keyword>
<evidence type="ECO:0000256" key="6">
    <source>
        <dbReference type="ARBA" id="ARBA00022759"/>
    </source>
</evidence>
<feature type="active site" description="Proton acceptor" evidence="10">
    <location>
        <position position="67"/>
    </location>
</feature>
<dbReference type="SUPFAM" id="SSF56281">
    <property type="entry name" value="Metallo-hydrolase/oxidoreductase"/>
    <property type="match status" value="1"/>
</dbReference>
<evidence type="ECO:0000256" key="4">
    <source>
        <dbReference type="ARBA" id="ARBA00022722"/>
    </source>
</evidence>
<accession>A0A1G8VJ15</accession>
<keyword evidence="8 10" id="KW-0862">Zinc</keyword>
<comment type="subunit">
    <text evidence="1 10">Homodimer.</text>
</comment>
<evidence type="ECO:0000256" key="2">
    <source>
        <dbReference type="ARBA" id="ARBA00012477"/>
    </source>
</evidence>
<dbReference type="Proteomes" id="UP000198694">
    <property type="component" value="Unassembled WGS sequence"/>
</dbReference>
<gene>
    <name evidence="10" type="primary">rnz</name>
    <name evidence="11" type="ORF">SAMN05216243_0141</name>
</gene>
<feature type="binding site" evidence="10">
    <location>
        <position position="67"/>
    </location>
    <ligand>
        <name>Zn(2+)</name>
        <dbReference type="ChEBI" id="CHEBI:29105"/>
        <label>2</label>
        <note>catalytic</note>
    </ligand>
</feature>
<evidence type="ECO:0000256" key="7">
    <source>
        <dbReference type="ARBA" id="ARBA00022801"/>
    </source>
</evidence>
<keyword evidence="5 10" id="KW-0479">Metal-binding</keyword>
<feature type="binding site" evidence="10">
    <location>
        <position position="269"/>
    </location>
    <ligand>
        <name>Zn(2+)</name>
        <dbReference type="ChEBI" id="CHEBI:29105"/>
        <label>2</label>
        <note>catalytic</note>
    </ligand>
</feature>
<comment type="function">
    <text evidence="9 10">Zinc phosphodiesterase, which displays some tRNA 3'-processing endonuclease activity. Probably involved in tRNA maturation, by removing a 3'-trailer from precursor tRNA.</text>
</comment>